<dbReference type="SUPFAM" id="SSF53720">
    <property type="entry name" value="ALDH-like"/>
    <property type="match status" value="1"/>
</dbReference>
<evidence type="ECO:0000256" key="3">
    <source>
        <dbReference type="RuleBase" id="RU003345"/>
    </source>
</evidence>
<dbReference type="InterPro" id="IPR016160">
    <property type="entry name" value="Ald_DH_CS_CYS"/>
</dbReference>
<proteinExistence type="inferred from homology"/>
<sequence length="471" mass="48826">MIDVENTHPRLFGAEARTDLVDPCTGAVVGSAPDSTADEVDQAVHAARASAPAWAAATPAHRQRALLRLADALEASAEDYVLAESALTGKPLLPTREEEVLAAVDHLRFFAGLARLHDGAGAAEYLAGHTSYVRREPVGVTGHLLPSNYPLLMAVWHAAPSLAAGNTAVLKPAEATPRTAAMLAAHAVGTLGPDVLSVVCGGAAAGQRLIAGVDVIALTGTTATGARVAATAASCGVRTHLELGGKAPALVFPDVDPTAVAGQLAEAAFFNAGQDCTAVTRVLAHESIAPALTTALVAAARATRPGPPSDPEAFSGPLITRAHLSRTADVLDRLPSRIEVVAGGAPLPGPGFFFAPTVLLGARQSDEVVQRELFAPVVTVQTFGTEDKAVLLANGVRQALTASVWTADHARAHRLVPRLRAGCVWVNAHMRFAAEMPHGGPGASGHGRDLSRYAVDDYTSLKHVMHRFDDR</sequence>
<reference evidence="5" key="1">
    <citation type="submission" date="2017-09" db="EMBL/GenBank/DDBJ databases">
        <title>Complete Genome Sequence of ansamitocin-producing Bacterium Actinosynnema pretiosum X47.</title>
        <authorList>
            <person name="Cao G."/>
            <person name="Zong G."/>
            <person name="Zhong C."/>
            <person name="Fu J."/>
        </authorList>
    </citation>
    <scope>NUCLEOTIDE SEQUENCE [LARGE SCALE GENOMIC DNA]</scope>
    <source>
        <strain evidence="5">X47</strain>
    </source>
</reference>
<evidence type="ECO:0000313" key="6">
    <source>
        <dbReference type="Proteomes" id="UP000218505"/>
    </source>
</evidence>
<evidence type="ECO:0000313" key="5">
    <source>
        <dbReference type="EMBL" id="ATE54991.1"/>
    </source>
</evidence>
<dbReference type="KEGG" id="apre:CNX65_18280"/>
<dbReference type="RefSeq" id="WP_096494666.1">
    <property type="nucleotide sequence ID" value="NZ_CP023445.1"/>
</dbReference>
<dbReference type="InterPro" id="IPR016162">
    <property type="entry name" value="Ald_DH_N"/>
</dbReference>
<dbReference type="InterPro" id="IPR015590">
    <property type="entry name" value="Aldehyde_DH_dom"/>
</dbReference>
<dbReference type="InterPro" id="IPR016163">
    <property type="entry name" value="Ald_DH_C"/>
</dbReference>
<dbReference type="Gene3D" id="3.40.605.10">
    <property type="entry name" value="Aldehyde Dehydrogenase, Chain A, domain 1"/>
    <property type="match status" value="1"/>
</dbReference>
<evidence type="ECO:0000256" key="2">
    <source>
        <dbReference type="PROSITE-ProRule" id="PRU10007"/>
    </source>
</evidence>
<protein>
    <submittedName>
        <fullName evidence="5">Gamma-aminobutyraldehyde dehydrogenase</fullName>
    </submittedName>
</protein>
<dbReference type="Proteomes" id="UP000218505">
    <property type="component" value="Chromosome"/>
</dbReference>
<organism evidence="5 6">
    <name type="scientific">Actinosynnema pretiosum</name>
    <dbReference type="NCBI Taxonomy" id="42197"/>
    <lineage>
        <taxon>Bacteria</taxon>
        <taxon>Bacillati</taxon>
        <taxon>Actinomycetota</taxon>
        <taxon>Actinomycetes</taxon>
        <taxon>Pseudonocardiales</taxon>
        <taxon>Pseudonocardiaceae</taxon>
        <taxon>Actinosynnema</taxon>
    </lineage>
</organism>
<keyword evidence="1 3" id="KW-0560">Oxidoreductase</keyword>
<comment type="similarity">
    <text evidence="3">Belongs to the aldehyde dehydrogenase family.</text>
</comment>
<dbReference type="Gene3D" id="3.40.309.10">
    <property type="entry name" value="Aldehyde Dehydrogenase, Chain A, domain 2"/>
    <property type="match status" value="1"/>
</dbReference>
<evidence type="ECO:0000256" key="1">
    <source>
        <dbReference type="ARBA" id="ARBA00023002"/>
    </source>
</evidence>
<dbReference type="AlphaFoldDB" id="A0A290Z7H6"/>
<dbReference type="EMBL" id="CP023445">
    <property type="protein sequence ID" value="ATE54991.1"/>
    <property type="molecule type" value="Genomic_DNA"/>
</dbReference>
<dbReference type="Pfam" id="PF00171">
    <property type="entry name" value="Aldedh"/>
    <property type="match status" value="1"/>
</dbReference>
<accession>A0A290Z7H6</accession>
<gene>
    <name evidence="5" type="ORF">CNX65_18280</name>
</gene>
<dbReference type="InterPro" id="IPR029510">
    <property type="entry name" value="Ald_DH_CS_GLU"/>
</dbReference>
<feature type="active site" evidence="2">
    <location>
        <position position="242"/>
    </location>
</feature>
<keyword evidence="6" id="KW-1185">Reference proteome</keyword>
<dbReference type="InterPro" id="IPR016161">
    <property type="entry name" value="Ald_DH/histidinol_DH"/>
</dbReference>
<dbReference type="GO" id="GO:0016620">
    <property type="term" value="F:oxidoreductase activity, acting on the aldehyde or oxo group of donors, NAD or NADP as acceptor"/>
    <property type="evidence" value="ECO:0007669"/>
    <property type="project" value="InterPro"/>
</dbReference>
<name>A0A290Z7H6_9PSEU</name>
<evidence type="ECO:0000259" key="4">
    <source>
        <dbReference type="Pfam" id="PF00171"/>
    </source>
</evidence>
<dbReference type="PANTHER" id="PTHR11699">
    <property type="entry name" value="ALDEHYDE DEHYDROGENASE-RELATED"/>
    <property type="match status" value="1"/>
</dbReference>
<dbReference type="PROSITE" id="PS00070">
    <property type="entry name" value="ALDEHYDE_DEHYDR_CYS"/>
    <property type="match status" value="1"/>
</dbReference>
<feature type="domain" description="Aldehyde dehydrogenase" evidence="4">
    <location>
        <begin position="17"/>
        <end position="464"/>
    </location>
</feature>
<dbReference type="PROSITE" id="PS00687">
    <property type="entry name" value="ALDEHYDE_DEHYDR_GLU"/>
    <property type="match status" value="1"/>
</dbReference>